<feature type="region of interest" description="Disordered" evidence="5">
    <location>
        <begin position="124"/>
        <end position="163"/>
    </location>
</feature>
<dbReference type="GO" id="GO:0030688">
    <property type="term" value="C:preribosome, small subunit precursor"/>
    <property type="evidence" value="ECO:0007669"/>
    <property type="project" value="InterPro"/>
</dbReference>
<comment type="similarity">
    <text evidence="2">Belongs to the SLX9 family.</text>
</comment>
<keyword evidence="4" id="KW-0539">Nucleus</keyword>
<dbReference type="Pfam" id="PF15341">
    <property type="entry name" value="SLX9"/>
    <property type="match status" value="1"/>
</dbReference>
<sequence length="203" mass="22513">MPKDRRSRTAIHAPSVKIAKRQFAAPDSQVEHVEIGSAVDVPAQDLLQSANESDPGVPMKKKDKLQSKRDAFLQRLEFTGSPYSKSHQRRLKRKAREQLGQGLNDIKAVLQAVDKAEESAAVTTENAQNLESSQQSSSNKPKIKPGQIGEGKGSTLSSSQRKQVLRVERLRMPLIMSNPQFSSNPFQTIRTHAQNTLVKHEPS</sequence>
<reference evidence="6 7" key="1">
    <citation type="journal article" date="2020" name="ISME J.">
        <title>Uncovering the hidden diversity of litter-decomposition mechanisms in mushroom-forming fungi.</title>
        <authorList>
            <person name="Floudas D."/>
            <person name="Bentzer J."/>
            <person name="Ahren D."/>
            <person name="Johansson T."/>
            <person name="Persson P."/>
            <person name="Tunlid A."/>
        </authorList>
    </citation>
    <scope>NUCLEOTIDE SEQUENCE [LARGE SCALE GENOMIC DNA]</scope>
    <source>
        <strain evidence="6 7">CBS 291.85</strain>
    </source>
</reference>
<dbReference type="OrthoDB" id="18703at2759"/>
<feature type="region of interest" description="Disordered" evidence="5">
    <location>
        <begin position="49"/>
        <end position="68"/>
    </location>
</feature>
<comment type="subcellular location">
    <subcellularLocation>
        <location evidence="1">Nucleus</location>
        <location evidence="1">Nucleolus</location>
    </subcellularLocation>
</comment>
<evidence type="ECO:0000256" key="4">
    <source>
        <dbReference type="ARBA" id="ARBA00023242"/>
    </source>
</evidence>
<dbReference type="GO" id="GO:0000462">
    <property type="term" value="P:maturation of SSU-rRNA from tricistronic rRNA transcript (SSU-rRNA, 5.8S rRNA, LSU-rRNA)"/>
    <property type="evidence" value="ECO:0007669"/>
    <property type="project" value="InterPro"/>
</dbReference>
<dbReference type="PANTHER" id="PTHR31109">
    <property type="entry name" value="PROTEIN FAM207A"/>
    <property type="match status" value="1"/>
</dbReference>
<evidence type="ECO:0000256" key="3">
    <source>
        <dbReference type="ARBA" id="ARBA00021321"/>
    </source>
</evidence>
<evidence type="ECO:0000256" key="1">
    <source>
        <dbReference type="ARBA" id="ARBA00004604"/>
    </source>
</evidence>
<evidence type="ECO:0000313" key="6">
    <source>
        <dbReference type="EMBL" id="KAF5374794.1"/>
    </source>
</evidence>
<organism evidence="6 7">
    <name type="scientific">Tetrapyrgos nigripes</name>
    <dbReference type="NCBI Taxonomy" id="182062"/>
    <lineage>
        <taxon>Eukaryota</taxon>
        <taxon>Fungi</taxon>
        <taxon>Dikarya</taxon>
        <taxon>Basidiomycota</taxon>
        <taxon>Agaricomycotina</taxon>
        <taxon>Agaricomycetes</taxon>
        <taxon>Agaricomycetidae</taxon>
        <taxon>Agaricales</taxon>
        <taxon>Marasmiineae</taxon>
        <taxon>Marasmiaceae</taxon>
        <taxon>Tetrapyrgos</taxon>
    </lineage>
</organism>
<dbReference type="Proteomes" id="UP000559256">
    <property type="component" value="Unassembled WGS sequence"/>
</dbReference>
<dbReference type="AlphaFoldDB" id="A0A8H5H0W9"/>
<dbReference type="EMBL" id="JAACJM010000001">
    <property type="protein sequence ID" value="KAF5374794.1"/>
    <property type="molecule type" value="Genomic_DNA"/>
</dbReference>
<comment type="caution">
    <text evidence="6">The sequence shown here is derived from an EMBL/GenBank/DDBJ whole genome shotgun (WGS) entry which is preliminary data.</text>
</comment>
<gene>
    <name evidence="6" type="ORF">D9758_000162</name>
</gene>
<dbReference type="InterPro" id="IPR028160">
    <property type="entry name" value="Slx9-like"/>
</dbReference>
<feature type="compositionally biased region" description="Basic residues" evidence="5">
    <location>
        <begin position="86"/>
        <end position="95"/>
    </location>
</feature>
<dbReference type="GO" id="GO:0030686">
    <property type="term" value="C:90S preribosome"/>
    <property type="evidence" value="ECO:0007669"/>
    <property type="project" value="InterPro"/>
</dbReference>
<dbReference type="PANTHER" id="PTHR31109:SF2">
    <property type="entry name" value="RIBOSOME BIOGENESIS PROTEIN SLX9 HOMOLOG"/>
    <property type="match status" value="1"/>
</dbReference>
<proteinExistence type="inferred from homology"/>
<name>A0A8H5H0W9_9AGAR</name>
<evidence type="ECO:0000256" key="5">
    <source>
        <dbReference type="SAM" id="MobiDB-lite"/>
    </source>
</evidence>
<dbReference type="GO" id="GO:0005730">
    <property type="term" value="C:nucleolus"/>
    <property type="evidence" value="ECO:0007669"/>
    <property type="project" value="UniProtKB-SubCell"/>
</dbReference>
<feature type="region of interest" description="Disordered" evidence="5">
    <location>
        <begin position="76"/>
        <end position="95"/>
    </location>
</feature>
<protein>
    <recommendedName>
        <fullName evidence="3">Ribosome biogenesis protein SLX9</fullName>
    </recommendedName>
</protein>
<keyword evidence="7" id="KW-1185">Reference proteome</keyword>
<evidence type="ECO:0000256" key="2">
    <source>
        <dbReference type="ARBA" id="ARBA00011022"/>
    </source>
</evidence>
<evidence type="ECO:0000313" key="7">
    <source>
        <dbReference type="Proteomes" id="UP000559256"/>
    </source>
</evidence>
<accession>A0A8H5H0W9</accession>